<evidence type="ECO:0000313" key="7">
    <source>
        <dbReference type="EMBL" id="NXS62176.1"/>
    </source>
</evidence>
<evidence type="ECO:0000256" key="1">
    <source>
        <dbReference type="ARBA" id="ARBA00022670"/>
    </source>
</evidence>
<evidence type="ECO:0000256" key="5">
    <source>
        <dbReference type="RuleBase" id="RU363034"/>
    </source>
</evidence>
<evidence type="ECO:0000256" key="4">
    <source>
        <dbReference type="ARBA" id="ARBA00023157"/>
    </source>
</evidence>
<dbReference type="InterPro" id="IPR009003">
    <property type="entry name" value="Peptidase_S1_PA"/>
</dbReference>
<keyword evidence="3 5" id="KW-0720">Serine protease</keyword>
<dbReference type="GO" id="GO:0006508">
    <property type="term" value="P:proteolysis"/>
    <property type="evidence" value="ECO:0007669"/>
    <property type="project" value="UniProtKB-KW"/>
</dbReference>
<dbReference type="PROSITE" id="PS00135">
    <property type="entry name" value="TRYPSIN_SER"/>
    <property type="match status" value="1"/>
</dbReference>
<dbReference type="AlphaFoldDB" id="A0A7L2VWB9"/>
<dbReference type="PRINTS" id="PR00722">
    <property type="entry name" value="CHYMOTRYPSIN"/>
</dbReference>
<dbReference type="PROSITE" id="PS00134">
    <property type="entry name" value="TRYPSIN_HIS"/>
    <property type="match status" value="1"/>
</dbReference>
<comment type="caution">
    <text evidence="7">The sequence shown here is derived from an EMBL/GenBank/DDBJ whole genome shotgun (WGS) entry which is preliminary data.</text>
</comment>
<evidence type="ECO:0000259" key="6">
    <source>
        <dbReference type="PROSITE" id="PS50240"/>
    </source>
</evidence>
<keyword evidence="4" id="KW-1015">Disulfide bond</keyword>
<dbReference type="GO" id="GO:0004252">
    <property type="term" value="F:serine-type endopeptidase activity"/>
    <property type="evidence" value="ECO:0007669"/>
    <property type="project" value="InterPro"/>
</dbReference>
<dbReference type="PROSITE" id="PS50240">
    <property type="entry name" value="TRYPSIN_DOM"/>
    <property type="match status" value="1"/>
</dbReference>
<feature type="non-terminal residue" evidence="7">
    <location>
        <position position="239"/>
    </location>
</feature>
<evidence type="ECO:0000313" key="8">
    <source>
        <dbReference type="Proteomes" id="UP000520535"/>
    </source>
</evidence>
<accession>A0A7L2VWB9</accession>
<evidence type="ECO:0000256" key="3">
    <source>
        <dbReference type="ARBA" id="ARBA00022825"/>
    </source>
</evidence>
<protein>
    <submittedName>
        <fullName evidence="7">TMPSC protease</fullName>
    </submittedName>
</protein>
<feature type="domain" description="Peptidase S1" evidence="6">
    <location>
        <begin position="1"/>
        <end position="239"/>
    </location>
</feature>
<dbReference type="InterPro" id="IPR001314">
    <property type="entry name" value="Peptidase_S1A"/>
</dbReference>
<proteinExistence type="predicted"/>
<dbReference type="InterPro" id="IPR018114">
    <property type="entry name" value="TRYPSIN_HIS"/>
</dbReference>
<dbReference type="PANTHER" id="PTHR24252:SF21">
    <property type="entry name" value="TRANSMEMBRANE SERINE PROTEASE 12"/>
    <property type="match status" value="1"/>
</dbReference>
<sequence>IVGGHDAQVGAWPWLVSLQVHQGASRFVHICGGVLIREDVVLSAAHCASGRMDPYSWRAVLGVHNLWKHEKHTAKRKIRNITVHPEYRREMSGSDLALFELAAAVPYGELIQPICLPPPHLHLARTNLSSSCFISGWGRTKEKGKTSAVLKEAQVEIIPSRVCNRSEAYGGAVSDNMICAGSASGGTDTCQGDSGGPLACYHPSTTRYYLVGIASFGVGCGRERFPGIYVRVSHYRNWI</sequence>
<dbReference type="Gene3D" id="2.40.10.10">
    <property type="entry name" value="Trypsin-like serine proteases"/>
    <property type="match status" value="2"/>
</dbReference>
<feature type="non-terminal residue" evidence="7">
    <location>
        <position position="1"/>
    </location>
</feature>
<dbReference type="EMBL" id="VYZX01028502">
    <property type="protein sequence ID" value="NXS62176.1"/>
    <property type="molecule type" value="Genomic_DNA"/>
</dbReference>
<dbReference type="SUPFAM" id="SSF50494">
    <property type="entry name" value="Trypsin-like serine proteases"/>
    <property type="match status" value="1"/>
</dbReference>
<dbReference type="Pfam" id="PF00089">
    <property type="entry name" value="Trypsin"/>
    <property type="match status" value="1"/>
</dbReference>
<dbReference type="SMART" id="SM00020">
    <property type="entry name" value="Tryp_SPc"/>
    <property type="match status" value="1"/>
</dbReference>
<reference evidence="7 8" key="1">
    <citation type="submission" date="2019-09" db="EMBL/GenBank/DDBJ databases">
        <title>Bird 10,000 Genomes (B10K) Project - Family phase.</title>
        <authorList>
            <person name="Zhang G."/>
        </authorList>
    </citation>
    <scope>NUCLEOTIDE SEQUENCE [LARGE SCALE GENOMIC DNA]</scope>
    <source>
        <strain evidence="7">B10K-DU-012-52</strain>
    </source>
</reference>
<evidence type="ECO:0000256" key="2">
    <source>
        <dbReference type="ARBA" id="ARBA00022801"/>
    </source>
</evidence>
<dbReference type="FunFam" id="2.40.10.10:FF:000003">
    <property type="entry name" value="Transmembrane serine protease 3"/>
    <property type="match status" value="1"/>
</dbReference>
<keyword evidence="2 5" id="KW-0378">Hydrolase</keyword>
<dbReference type="InterPro" id="IPR001254">
    <property type="entry name" value="Trypsin_dom"/>
</dbReference>
<dbReference type="PANTHER" id="PTHR24252">
    <property type="entry name" value="ACROSIN-RELATED"/>
    <property type="match status" value="1"/>
</dbReference>
<dbReference type="Proteomes" id="UP000520535">
    <property type="component" value="Unassembled WGS sequence"/>
</dbReference>
<name>A0A7L2VWB9_9AVES</name>
<keyword evidence="1 5" id="KW-0645">Protease</keyword>
<dbReference type="InterPro" id="IPR033116">
    <property type="entry name" value="TRYPSIN_SER"/>
</dbReference>
<keyword evidence="8" id="KW-1185">Reference proteome</keyword>
<organism evidence="7 8">
    <name type="scientific">Brachypteracias leptosomus</name>
    <name type="common">short-legged ground-roller</name>
    <dbReference type="NCBI Taxonomy" id="135165"/>
    <lineage>
        <taxon>Eukaryota</taxon>
        <taxon>Metazoa</taxon>
        <taxon>Chordata</taxon>
        <taxon>Craniata</taxon>
        <taxon>Vertebrata</taxon>
        <taxon>Euteleostomi</taxon>
        <taxon>Archelosauria</taxon>
        <taxon>Archosauria</taxon>
        <taxon>Dinosauria</taxon>
        <taxon>Saurischia</taxon>
        <taxon>Theropoda</taxon>
        <taxon>Coelurosauria</taxon>
        <taxon>Aves</taxon>
        <taxon>Neognathae</taxon>
        <taxon>Neoaves</taxon>
        <taxon>Telluraves</taxon>
        <taxon>Coraciimorphae</taxon>
        <taxon>Coraciiformes</taxon>
        <taxon>Brachypteraciidae</taxon>
        <taxon>Brachypteracias</taxon>
    </lineage>
</organism>
<dbReference type="OrthoDB" id="10051896at2759"/>
<dbReference type="InterPro" id="IPR043504">
    <property type="entry name" value="Peptidase_S1_PA_chymotrypsin"/>
</dbReference>
<gene>
    <name evidence="7" type="primary">Tmprss12</name>
    <name evidence="7" type="ORF">BRALEP_R01095</name>
</gene>
<dbReference type="CDD" id="cd00190">
    <property type="entry name" value="Tryp_SPc"/>
    <property type="match status" value="1"/>
</dbReference>